<keyword evidence="4" id="KW-1185">Reference proteome</keyword>
<evidence type="ECO:0000256" key="1">
    <source>
        <dbReference type="SAM" id="MobiDB-lite"/>
    </source>
</evidence>
<feature type="compositionally biased region" description="Basic and acidic residues" evidence="1">
    <location>
        <begin position="235"/>
        <end position="245"/>
    </location>
</feature>
<dbReference type="Proteomes" id="UP000015101">
    <property type="component" value="Unassembled WGS sequence"/>
</dbReference>
<feature type="region of interest" description="Disordered" evidence="1">
    <location>
        <begin position="395"/>
        <end position="476"/>
    </location>
</feature>
<dbReference type="EnsemblMetazoa" id="HelroT158584">
    <property type="protein sequence ID" value="HelroP158584"/>
    <property type="gene ID" value="HelroG158584"/>
</dbReference>
<feature type="compositionally biased region" description="Basic and acidic residues" evidence="1">
    <location>
        <begin position="209"/>
        <end position="225"/>
    </location>
</feature>
<dbReference type="RefSeq" id="XP_009008859.1">
    <property type="nucleotide sequence ID" value="XM_009010611.1"/>
</dbReference>
<dbReference type="HOGENOM" id="CLU_534513_0_0_1"/>
<evidence type="ECO:0000313" key="4">
    <source>
        <dbReference type="Proteomes" id="UP000015101"/>
    </source>
</evidence>
<proteinExistence type="predicted"/>
<dbReference type="InParanoid" id="T1EMZ4"/>
<reference evidence="4" key="1">
    <citation type="submission" date="2012-12" db="EMBL/GenBank/DDBJ databases">
        <authorList>
            <person name="Hellsten U."/>
            <person name="Grimwood J."/>
            <person name="Chapman J.A."/>
            <person name="Shapiro H."/>
            <person name="Aerts A."/>
            <person name="Otillar R.P."/>
            <person name="Terry A.Y."/>
            <person name="Boore J.L."/>
            <person name="Simakov O."/>
            <person name="Marletaz F."/>
            <person name="Cho S.-J."/>
            <person name="Edsinger-Gonzales E."/>
            <person name="Havlak P."/>
            <person name="Kuo D.-H."/>
            <person name="Larsson T."/>
            <person name="Lv J."/>
            <person name="Arendt D."/>
            <person name="Savage R."/>
            <person name="Osoegawa K."/>
            <person name="de Jong P."/>
            <person name="Lindberg D.R."/>
            <person name="Seaver E.C."/>
            <person name="Weisblat D.A."/>
            <person name="Putnam N.H."/>
            <person name="Grigoriev I.V."/>
            <person name="Rokhsar D.S."/>
        </authorList>
    </citation>
    <scope>NUCLEOTIDE SEQUENCE</scope>
</reference>
<feature type="compositionally biased region" description="Basic and acidic residues" evidence="1">
    <location>
        <begin position="431"/>
        <end position="449"/>
    </location>
</feature>
<evidence type="ECO:0000313" key="3">
    <source>
        <dbReference type="EnsemblMetazoa" id="HelroP158584"/>
    </source>
</evidence>
<dbReference type="EMBL" id="AMQM01000085">
    <property type="status" value="NOT_ANNOTATED_CDS"/>
    <property type="molecule type" value="Genomic_DNA"/>
</dbReference>
<reference evidence="3" key="3">
    <citation type="submission" date="2015-06" db="UniProtKB">
        <authorList>
            <consortium name="EnsemblMetazoa"/>
        </authorList>
    </citation>
    <scope>IDENTIFICATION</scope>
</reference>
<feature type="compositionally biased region" description="Basic and acidic residues" evidence="1">
    <location>
        <begin position="398"/>
        <end position="409"/>
    </location>
</feature>
<feature type="compositionally biased region" description="Polar residues" evidence="1">
    <location>
        <begin position="454"/>
        <end position="475"/>
    </location>
</feature>
<dbReference type="KEGG" id="hro:HELRODRAFT_158584"/>
<gene>
    <name evidence="3" type="primary">20197944</name>
    <name evidence="2" type="ORF">HELRODRAFT_158584</name>
</gene>
<protein>
    <submittedName>
        <fullName evidence="2 3">Uncharacterized protein</fullName>
    </submittedName>
</protein>
<accession>T1EMZ4</accession>
<evidence type="ECO:0000313" key="2">
    <source>
        <dbReference type="EMBL" id="ESO12139.1"/>
    </source>
</evidence>
<dbReference type="CTD" id="20197944"/>
<sequence length="510" mass="58079">MPHECFSQQSKVSSDYQDYLTFDVHLYFFQLFTDCVELIRLIFQLEIYVMHFSTECLILKQRNCTLENIYLMVYLQCHIFKPNFAHGNKLRIIRADNYSKLIKPKVSQLDTCISKKLCHEMIKDYDMTLVFAVAVSNSPFSLDISFKLLVSLLLSCSEIELTIVKFCHTTLAASWMLPSDFLVRDLTSFLQVKTSSEQLRYKDHSKKHLTPDLHNRKKHSTELNKRHSSSASADKSLKKIDRKESIASTSSRKLQSTSKQSSLTSIILADAEKLVLESVAELKKNNVKKEHGEEVFLVPESHMNMATVYGQKNEVRCICGDNYDERKLNDVRKRQQEVIGGTHGTEDLNADNDEELAAIEQNVTKELEGHALSETVQSIDQELHDREVTVISIYSDKLPTESKPDKKIDEDDDDDDDSDVKSEAGPSNDYVKLRDESPIGWFAEREAGDVSHGGTDSSYTDISTGSDDVSQSDADNSWDFDRLLDEYNYLIMEEEELLAIGQLMRGGEIG</sequence>
<dbReference type="AlphaFoldDB" id="T1EMZ4"/>
<reference evidence="2 4" key="2">
    <citation type="journal article" date="2013" name="Nature">
        <title>Insights into bilaterian evolution from three spiralian genomes.</title>
        <authorList>
            <person name="Simakov O."/>
            <person name="Marletaz F."/>
            <person name="Cho S.J."/>
            <person name="Edsinger-Gonzales E."/>
            <person name="Havlak P."/>
            <person name="Hellsten U."/>
            <person name="Kuo D.H."/>
            <person name="Larsson T."/>
            <person name="Lv J."/>
            <person name="Arendt D."/>
            <person name="Savage R."/>
            <person name="Osoegawa K."/>
            <person name="de Jong P."/>
            <person name="Grimwood J."/>
            <person name="Chapman J.A."/>
            <person name="Shapiro H."/>
            <person name="Aerts A."/>
            <person name="Otillar R.P."/>
            <person name="Terry A.Y."/>
            <person name="Boore J.L."/>
            <person name="Grigoriev I.V."/>
            <person name="Lindberg D.R."/>
            <person name="Seaver E.C."/>
            <person name="Weisblat D.A."/>
            <person name="Putnam N.H."/>
            <person name="Rokhsar D.S."/>
        </authorList>
    </citation>
    <scope>NUCLEOTIDE SEQUENCE</scope>
</reference>
<dbReference type="GeneID" id="20197944"/>
<feature type="region of interest" description="Disordered" evidence="1">
    <location>
        <begin position="201"/>
        <end position="254"/>
    </location>
</feature>
<dbReference type="EMBL" id="AMQM01000084">
    <property type="status" value="NOT_ANNOTATED_CDS"/>
    <property type="molecule type" value="Genomic_DNA"/>
</dbReference>
<name>T1EMZ4_HELRO</name>
<organism evidence="3 4">
    <name type="scientific">Helobdella robusta</name>
    <name type="common">Californian leech</name>
    <dbReference type="NCBI Taxonomy" id="6412"/>
    <lineage>
        <taxon>Eukaryota</taxon>
        <taxon>Metazoa</taxon>
        <taxon>Spiralia</taxon>
        <taxon>Lophotrochozoa</taxon>
        <taxon>Annelida</taxon>
        <taxon>Clitellata</taxon>
        <taxon>Hirudinea</taxon>
        <taxon>Rhynchobdellida</taxon>
        <taxon>Glossiphoniidae</taxon>
        <taxon>Helobdella</taxon>
    </lineage>
</organism>
<dbReference type="EMBL" id="KB095811">
    <property type="protein sequence ID" value="ESO12139.1"/>
    <property type="molecule type" value="Genomic_DNA"/>
</dbReference>